<evidence type="ECO:0000313" key="2">
    <source>
        <dbReference type="EMBL" id="TPX17334.1"/>
    </source>
</evidence>
<keyword evidence="3" id="KW-1185">Reference proteome</keyword>
<dbReference type="PANTHER" id="PTHR47668">
    <property type="entry name" value="DIENELACTONE HYDROLASE FAMILY PROTEIN (AFU_ORTHOLOGUE AFUA_6G01940)"/>
    <property type="match status" value="1"/>
</dbReference>
<dbReference type="Pfam" id="PF01738">
    <property type="entry name" value="DLH"/>
    <property type="match status" value="1"/>
</dbReference>
<reference evidence="2 3" key="1">
    <citation type="submission" date="2019-06" db="EMBL/GenBank/DDBJ databases">
        <title>Draft genome sequence of the filamentous fungus Phialemoniopsis curvata isolated from diesel fuel.</title>
        <authorList>
            <person name="Varaljay V.A."/>
            <person name="Lyon W.J."/>
            <person name="Crouch A.L."/>
            <person name="Drake C.E."/>
            <person name="Hollomon J.M."/>
            <person name="Nadeau L.J."/>
            <person name="Nunn H.S."/>
            <person name="Stevenson B.S."/>
            <person name="Bojanowski C.L."/>
            <person name="Crookes-Goodson W.J."/>
        </authorList>
    </citation>
    <scope>NUCLEOTIDE SEQUENCE [LARGE SCALE GENOMIC DNA]</scope>
    <source>
        <strain evidence="2 3">D216</strain>
    </source>
</reference>
<dbReference type="InParanoid" id="A0A507BF05"/>
<dbReference type="AlphaFoldDB" id="A0A507BF05"/>
<dbReference type="EMBL" id="SKBQ01000143">
    <property type="protein sequence ID" value="TPX17334.1"/>
    <property type="molecule type" value="Genomic_DNA"/>
</dbReference>
<organism evidence="2 3">
    <name type="scientific">Thyridium curvatum</name>
    <dbReference type="NCBI Taxonomy" id="1093900"/>
    <lineage>
        <taxon>Eukaryota</taxon>
        <taxon>Fungi</taxon>
        <taxon>Dikarya</taxon>
        <taxon>Ascomycota</taxon>
        <taxon>Pezizomycotina</taxon>
        <taxon>Sordariomycetes</taxon>
        <taxon>Sordariomycetidae</taxon>
        <taxon>Thyridiales</taxon>
        <taxon>Thyridiaceae</taxon>
        <taxon>Thyridium</taxon>
    </lineage>
</organism>
<proteinExistence type="predicted"/>
<dbReference type="Gene3D" id="3.40.50.1820">
    <property type="entry name" value="alpha/beta hydrolase"/>
    <property type="match status" value="1"/>
</dbReference>
<gene>
    <name evidence="2" type="ORF">E0L32_012189</name>
</gene>
<feature type="domain" description="Dienelactone hydrolase" evidence="1">
    <location>
        <begin position="29"/>
        <end position="254"/>
    </location>
</feature>
<comment type="caution">
    <text evidence="2">The sequence shown here is derived from an EMBL/GenBank/DDBJ whole genome shotgun (WGS) entry which is preliminary data.</text>
</comment>
<sequence length="255" mass="27644">MASEACCERKPAAADYNPQGRYETIAGLKTYVVGPEQSASRAIVDVYDIFGITPQTLQGADRLSALISDCIVLVPDFFEGSGANPAWFGNNADPEAKAAMSEFRSTKAKPARNVAALARIREEAGRRWPRVEQNVGVFGLCWGGKIAALACGEDNRGAGRKFTVSGTAHPARLEAKDVEALNVPYICLASPGEPADVVAQIKEILSRPGRVGEVETYGSMFHGWMGARANLADEKNREEYERGYQQVADFYAKHL</sequence>
<name>A0A507BF05_9PEZI</name>
<accession>A0A507BF05</accession>
<evidence type="ECO:0000313" key="3">
    <source>
        <dbReference type="Proteomes" id="UP000319257"/>
    </source>
</evidence>
<dbReference type="GO" id="GO:0016787">
    <property type="term" value="F:hydrolase activity"/>
    <property type="evidence" value="ECO:0007669"/>
    <property type="project" value="InterPro"/>
</dbReference>
<dbReference type="SUPFAM" id="SSF53474">
    <property type="entry name" value="alpha/beta-Hydrolases"/>
    <property type="match status" value="1"/>
</dbReference>
<protein>
    <recommendedName>
        <fullName evidence="1">Dienelactone hydrolase domain-containing protein</fullName>
    </recommendedName>
</protein>
<dbReference type="RefSeq" id="XP_030999045.1">
    <property type="nucleotide sequence ID" value="XM_031135003.1"/>
</dbReference>
<evidence type="ECO:0000259" key="1">
    <source>
        <dbReference type="Pfam" id="PF01738"/>
    </source>
</evidence>
<dbReference type="OrthoDB" id="2147163at2759"/>
<dbReference type="PANTHER" id="PTHR47668:SF1">
    <property type="entry name" value="DIENELACTONE HYDROLASE DOMAIN-CONTAINING PROTEIN-RELATED"/>
    <property type="match status" value="1"/>
</dbReference>
<dbReference type="Proteomes" id="UP000319257">
    <property type="component" value="Unassembled WGS sequence"/>
</dbReference>
<dbReference type="InterPro" id="IPR029058">
    <property type="entry name" value="AB_hydrolase_fold"/>
</dbReference>
<dbReference type="InterPro" id="IPR002925">
    <property type="entry name" value="Dienelactn_hydro"/>
</dbReference>
<dbReference type="GeneID" id="41979636"/>